<dbReference type="SMART" id="SM00184">
    <property type="entry name" value="RING"/>
    <property type="match status" value="1"/>
</dbReference>
<dbReference type="InterPro" id="IPR055129">
    <property type="entry name" value="YEATS_dom"/>
</dbReference>
<dbReference type="GO" id="GO:0000812">
    <property type="term" value="C:Swr1 complex"/>
    <property type="evidence" value="ECO:0007669"/>
    <property type="project" value="UniProtKB-UniRule"/>
</dbReference>
<comment type="similarity">
    <text evidence="7">Belongs to the YAF9 family.</text>
</comment>
<comment type="domain">
    <text evidence="7">The coiled-coil domain is required for assembly into the NuA4 complex.</text>
</comment>
<keyword evidence="7" id="KW-0156">Chromatin regulator</keyword>
<dbReference type="PANTHER" id="PTHR23195">
    <property type="entry name" value="YEATS DOMAIN"/>
    <property type="match status" value="1"/>
</dbReference>
<dbReference type="GO" id="GO:0006325">
    <property type="term" value="P:chromatin organization"/>
    <property type="evidence" value="ECO:0007669"/>
    <property type="project" value="UniProtKB-KW"/>
</dbReference>
<keyword evidence="7" id="KW-0234">DNA repair</keyword>
<feature type="compositionally biased region" description="Polar residues" evidence="8">
    <location>
        <begin position="15"/>
        <end position="24"/>
    </location>
</feature>
<dbReference type="InterPro" id="IPR013083">
    <property type="entry name" value="Znf_RING/FYVE/PHD"/>
</dbReference>
<evidence type="ECO:0000313" key="12">
    <source>
        <dbReference type="Proteomes" id="UP000803884"/>
    </source>
</evidence>
<dbReference type="InterPro" id="IPR017907">
    <property type="entry name" value="Znf_RING_CS"/>
</dbReference>
<keyword evidence="7" id="KW-0804">Transcription</keyword>
<comment type="caution">
    <text evidence="11">The sequence shown here is derived from an EMBL/GenBank/DDBJ whole genome shotgun (WGS) entry which is preliminary data.</text>
</comment>
<proteinExistence type="inferred from homology"/>
<comment type="subcellular location">
    <subcellularLocation>
        <location evidence="7">Nucleus</location>
    </subcellularLocation>
    <subcellularLocation>
        <location evidence="7">Cytoplasm</location>
    </subcellularLocation>
</comment>
<accession>A0AB34KI61</accession>
<keyword evidence="2 5" id="KW-0863">Zinc-finger</keyword>
<dbReference type="InterPro" id="IPR005033">
    <property type="entry name" value="YEATS"/>
</dbReference>
<keyword evidence="1" id="KW-0479">Metal-binding</keyword>
<evidence type="ECO:0000259" key="10">
    <source>
        <dbReference type="PROSITE" id="PS51037"/>
    </source>
</evidence>
<dbReference type="InterPro" id="IPR018957">
    <property type="entry name" value="Znf_C3HC4_RING-type"/>
</dbReference>
<dbReference type="Pfam" id="PF03366">
    <property type="entry name" value="YEATS"/>
    <property type="match status" value="1"/>
</dbReference>
<evidence type="ECO:0000256" key="2">
    <source>
        <dbReference type="ARBA" id="ARBA00022771"/>
    </source>
</evidence>
<dbReference type="Proteomes" id="UP000803884">
    <property type="component" value="Unassembled WGS sequence"/>
</dbReference>
<keyword evidence="4 6" id="KW-0539">Nucleus</keyword>
<evidence type="ECO:0000256" key="5">
    <source>
        <dbReference type="PROSITE-ProRule" id="PRU00175"/>
    </source>
</evidence>
<dbReference type="PROSITE" id="PS51037">
    <property type="entry name" value="YEATS"/>
    <property type="match status" value="1"/>
</dbReference>
<keyword evidence="7" id="KW-0227">DNA damage</keyword>
<dbReference type="PROSITE" id="PS00518">
    <property type="entry name" value="ZF_RING_1"/>
    <property type="match status" value="1"/>
</dbReference>
<dbReference type="Pfam" id="PF00097">
    <property type="entry name" value="zf-C3HC4"/>
    <property type="match status" value="1"/>
</dbReference>
<comment type="subunit">
    <text evidence="7">Component of the SWR1 chromatin-remodeling complex and of the NuA4 histone acetyltransferase complex.</text>
</comment>
<dbReference type="GO" id="GO:0006355">
    <property type="term" value="P:regulation of DNA-templated transcription"/>
    <property type="evidence" value="ECO:0007669"/>
    <property type="project" value="InterPro"/>
</dbReference>
<keyword evidence="7" id="KW-0805">Transcription regulation</keyword>
<feature type="domain" description="RING-type" evidence="9">
    <location>
        <begin position="54"/>
        <end position="116"/>
    </location>
</feature>
<dbReference type="PROSITE" id="PS50089">
    <property type="entry name" value="ZF_RING_2"/>
    <property type="match status" value="1"/>
</dbReference>
<evidence type="ECO:0000313" key="11">
    <source>
        <dbReference type="EMBL" id="KAL1584445.1"/>
    </source>
</evidence>
<dbReference type="Gene3D" id="3.30.40.10">
    <property type="entry name" value="Zinc/RING finger domain, C3HC4 (zinc finger)"/>
    <property type="match status" value="1"/>
</dbReference>
<protein>
    <recommendedName>
        <fullName evidence="7">Protein AF-9 homolog</fullName>
    </recommendedName>
</protein>
<evidence type="ECO:0000256" key="1">
    <source>
        <dbReference type="ARBA" id="ARBA00022723"/>
    </source>
</evidence>
<dbReference type="GO" id="GO:0006281">
    <property type="term" value="P:DNA repair"/>
    <property type="evidence" value="ECO:0007669"/>
    <property type="project" value="UniProtKB-UniRule"/>
</dbReference>
<feature type="domain" description="YEATS" evidence="10">
    <location>
        <begin position="154"/>
        <end position="326"/>
    </location>
</feature>
<dbReference type="GO" id="GO:0005737">
    <property type="term" value="C:cytoplasm"/>
    <property type="evidence" value="ECO:0007669"/>
    <property type="project" value="UniProtKB-SubCell"/>
</dbReference>
<keyword evidence="3" id="KW-0862">Zinc</keyword>
<dbReference type="InterPro" id="IPR001841">
    <property type="entry name" value="Znf_RING"/>
</dbReference>
<dbReference type="SUPFAM" id="SSF57850">
    <property type="entry name" value="RING/U-box"/>
    <property type="match status" value="1"/>
</dbReference>
<keyword evidence="12" id="KW-1185">Reference proteome</keyword>
<organism evidence="11 12">
    <name type="scientific">Cladosporium halotolerans</name>
    <dbReference type="NCBI Taxonomy" id="1052096"/>
    <lineage>
        <taxon>Eukaryota</taxon>
        <taxon>Fungi</taxon>
        <taxon>Dikarya</taxon>
        <taxon>Ascomycota</taxon>
        <taxon>Pezizomycotina</taxon>
        <taxon>Dothideomycetes</taxon>
        <taxon>Dothideomycetidae</taxon>
        <taxon>Cladosporiales</taxon>
        <taxon>Cladosporiaceae</taxon>
        <taxon>Cladosporium</taxon>
    </lineage>
</organism>
<dbReference type="Gene3D" id="2.60.40.1970">
    <property type="entry name" value="YEATS domain"/>
    <property type="match status" value="1"/>
</dbReference>
<sequence length="326" mass="36819">MAPQTRTRQARKSSQHPPNNSSRPSRVVKIDQSEDQNGNEPEDLTEDIDDDDLCPICQMLLHEPVLTTCGHSLCNFCMATWASTSLAAPMTIVDVDEEPVPFDPVSDLEARCPMCRTLTTAKPDEQRSSALETKYPRAHLQRLQESSSSQPSKATASSIQTITVHIGNRHRLVPAPPNGPSQNQHDWHFFVQPSRTDIIEEVHIHLHPTFRQPHIVRTRPPYAISRLGWGFFTITASIILKAGYSWVSEEAEEAPDGAAKGALPLEWTLDFDGFGGKGSMGRCRLKVRNDKEWGRTDREQARDERARRRMVRAYEDDGRYEPVDEE</sequence>
<comment type="function">
    <text evidence="7">Component of the SWR1 complex which mediates the ATP-dependent exchange of histone H2A for an H2A variant leading to transcriptional regulation of selected genes by chromatin remodeling. Component of the NuA4 histone acetyltransferase complex which is involved in transcriptional activation of selected genes principally by acetylation of nucleosomal histones H4 and H2A. The NuA4 complex is also involved in DNA repair. Yaf9 may also be required for viability in conditions in which the structural integrity of the spindle is compromised.</text>
</comment>
<gene>
    <name evidence="7" type="primary">YAF9</name>
    <name evidence="11" type="ORF">WHR41_06382</name>
</gene>
<feature type="region of interest" description="Disordered" evidence="8">
    <location>
        <begin position="1"/>
        <end position="48"/>
    </location>
</feature>
<evidence type="ECO:0000256" key="7">
    <source>
        <dbReference type="RuleBase" id="RU367117"/>
    </source>
</evidence>
<feature type="compositionally biased region" description="Low complexity" evidence="8">
    <location>
        <begin position="146"/>
        <end position="158"/>
    </location>
</feature>
<feature type="region of interest" description="Disordered" evidence="8">
    <location>
        <begin position="139"/>
        <end position="158"/>
    </location>
</feature>
<evidence type="ECO:0000256" key="6">
    <source>
        <dbReference type="PROSITE-ProRule" id="PRU00376"/>
    </source>
</evidence>
<evidence type="ECO:0000256" key="8">
    <source>
        <dbReference type="SAM" id="MobiDB-lite"/>
    </source>
</evidence>
<evidence type="ECO:0000259" key="9">
    <source>
        <dbReference type="PROSITE" id="PS50089"/>
    </source>
</evidence>
<reference evidence="11 12" key="1">
    <citation type="journal article" date="2020" name="Microbiol. Resour. Announc.">
        <title>Draft Genome Sequence of a Cladosporium Species Isolated from the Mesophotic Ascidian Didemnum maculosum.</title>
        <authorList>
            <person name="Gioti A."/>
            <person name="Siaperas R."/>
            <person name="Nikolaivits E."/>
            <person name="Le Goff G."/>
            <person name="Ouazzani J."/>
            <person name="Kotoulas G."/>
            <person name="Topakas E."/>
        </authorList>
    </citation>
    <scope>NUCLEOTIDE SEQUENCE [LARGE SCALE GENOMIC DNA]</scope>
    <source>
        <strain evidence="11 12">TM138-S3</strain>
    </source>
</reference>
<keyword evidence="7" id="KW-0963">Cytoplasm</keyword>
<keyword evidence="7" id="KW-0175">Coiled coil</keyword>
<evidence type="ECO:0000256" key="4">
    <source>
        <dbReference type="ARBA" id="ARBA00023242"/>
    </source>
</evidence>
<dbReference type="GO" id="GO:0008270">
    <property type="term" value="F:zinc ion binding"/>
    <property type="evidence" value="ECO:0007669"/>
    <property type="project" value="UniProtKB-KW"/>
</dbReference>
<dbReference type="EMBL" id="JAAQHG020000026">
    <property type="protein sequence ID" value="KAL1584445.1"/>
    <property type="molecule type" value="Genomic_DNA"/>
</dbReference>
<dbReference type="AlphaFoldDB" id="A0AB34KI61"/>
<name>A0AB34KI61_9PEZI</name>
<evidence type="ECO:0000256" key="3">
    <source>
        <dbReference type="ARBA" id="ARBA00022833"/>
    </source>
</evidence>
<keyword evidence="7" id="KW-0010">Activator</keyword>
<dbReference type="InterPro" id="IPR038704">
    <property type="entry name" value="YEAST_sf"/>
</dbReference>